<comment type="caution">
    <text evidence="1">The sequence shown here is derived from an EMBL/GenBank/DDBJ whole genome shotgun (WGS) entry which is preliminary data.</text>
</comment>
<evidence type="ECO:0000313" key="2">
    <source>
        <dbReference type="Proteomes" id="UP001596364"/>
    </source>
</evidence>
<dbReference type="EMBL" id="JBHSUS010000001">
    <property type="protein sequence ID" value="MFC6441073.1"/>
    <property type="molecule type" value="Genomic_DNA"/>
</dbReference>
<sequence>MLDNLLNRKKTRHLMMKKDKDWDFSCVGQSGYRFISVHPQGYWVRINAVRDGKGRHTKFFGISSMRTDKQALKEAVSWRNQKIAEIGLVPKTRAKRIRACHQDLITGLHQTKSSKMLQGGKKYYDVIVVSHPFFPNKKRSFRFEENPRYWQRTRSEAIALAEMQRIAWEIECNMQPQEPKYAALKPKRGRRKNAQ</sequence>
<protein>
    <recommendedName>
        <fullName evidence="3">AP2 domain-containing protein</fullName>
    </recommendedName>
</protein>
<gene>
    <name evidence="1" type="ORF">ACFP85_13040</name>
</gene>
<dbReference type="Proteomes" id="UP001596364">
    <property type="component" value="Unassembled WGS sequence"/>
</dbReference>
<accession>A0ABW1XLV4</accession>
<proteinExistence type="predicted"/>
<keyword evidence="2" id="KW-1185">Reference proteome</keyword>
<reference evidence="2" key="1">
    <citation type="journal article" date="2019" name="Int. J. Syst. Evol. Microbiol.">
        <title>The Global Catalogue of Microorganisms (GCM) 10K type strain sequencing project: providing services to taxonomists for standard genome sequencing and annotation.</title>
        <authorList>
            <consortium name="The Broad Institute Genomics Platform"/>
            <consortium name="The Broad Institute Genome Sequencing Center for Infectious Disease"/>
            <person name="Wu L."/>
            <person name="Ma J."/>
        </authorList>
    </citation>
    <scope>NUCLEOTIDE SEQUENCE [LARGE SCALE GENOMIC DNA]</scope>
    <source>
        <strain evidence="2">CGMCC 1.16031</strain>
    </source>
</reference>
<evidence type="ECO:0000313" key="1">
    <source>
        <dbReference type="EMBL" id="MFC6441073.1"/>
    </source>
</evidence>
<dbReference type="RefSeq" id="WP_131258589.1">
    <property type="nucleotide sequence ID" value="NZ_JBHSUS010000001.1"/>
</dbReference>
<name>A0ABW1XLV4_9ALTE</name>
<evidence type="ECO:0008006" key="3">
    <source>
        <dbReference type="Google" id="ProtNLM"/>
    </source>
</evidence>
<organism evidence="1 2">
    <name type="scientific">Pseudobowmanella zhangzhouensis</name>
    <dbReference type="NCBI Taxonomy" id="1537679"/>
    <lineage>
        <taxon>Bacteria</taxon>
        <taxon>Pseudomonadati</taxon>
        <taxon>Pseudomonadota</taxon>
        <taxon>Gammaproteobacteria</taxon>
        <taxon>Alteromonadales</taxon>
        <taxon>Alteromonadaceae</taxon>
    </lineage>
</organism>